<dbReference type="AlphaFoldDB" id="D2NP46"/>
<feature type="transmembrane region" description="Helical" evidence="1">
    <location>
        <begin position="189"/>
        <end position="206"/>
    </location>
</feature>
<dbReference type="GO" id="GO:0009103">
    <property type="term" value="P:lipopolysaccharide biosynthetic process"/>
    <property type="evidence" value="ECO:0007669"/>
    <property type="project" value="TreeGrafter"/>
</dbReference>
<feature type="transmembrane region" description="Helical" evidence="1">
    <location>
        <begin position="108"/>
        <end position="126"/>
    </location>
</feature>
<proteinExistence type="predicted"/>
<name>D2NP46_ROTMD</name>
<dbReference type="PANTHER" id="PTHR23028:SF53">
    <property type="entry name" value="ACYL_TRANSF_3 DOMAIN-CONTAINING PROTEIN"/>
    <property type="match status" value="1"/>
</dbReference>
<protein>
    <submittedName>
        <fullName evidence="3">Predicted acyltransferase</fullName>
    </submittedName>
</protein>
<dbReference type="Proteomes" id="UP000001883">
    <property type="component" value="Chromosome"/>
</dbReference>
<dbReference type="KEGG" id="rmu:RMDY18_15820"/>
<reference evidence="3 4" key="3">
    <citation type="journal article" date="2010" name="Sequencing">
        <title>Complete Genome Sequence of Rothia mucilaginosa DY-18: A Clinical Isolate with Dense Meshwork-Like Structures from a Persistent Apical Periodontitis Lesion.</title>
        <authorList>
            <person name="Yamane K."/>
            <person name="Nambu T."/>
            <person name="Yamanaka T."/>
            <person name="Mashimo C."/>
            <person name="Sugimori C."/>
            <person name="Leung K.-P."/>
            <person name="Fukushima H."/>
        </authorList>
    </citation>
    <scope>NUCLEOTIDE SEQUENCE [LARGE SCALE GENOMIC DNA]</scope>
    <source>
        <strain evidence="3 4">DY-18</strain>
    </source>
</reference>
<feature type="transmembrane region" description="Helical" evidence="1">
    <location>
        <begin position="76"/>
        <end position="96"/>
    </location>
</feature>
<sequence length="368" mass="41023">MAVGPASMAKSQTVKAREGEVLDQDFITPGRFRELDGFRGLAAITVVIYHLGVPATENYPRTAPSPYDIPLGELGVQLFFIISGFVILLSAIKSGSALKFAISRFSRIYPTYWFALAVSALVYFIYGNPGRHITIPQTLINTTMLQRFLRVDNVDQVYWTLAVELQFYVMVALYLIIRKGKIYRGELTTILLTWSVIGTALCLLFHPEASLGGAPKMIVWAAVAEHSSLFSLGMVFFMYSHDRKFTWHIPYFAILASLNAALMHDLAHGIGVALISLVFFIVVYLKNVPVLSRGPLNFLGRISYPLYLGHAMVGYMLVDMFYPVAGPWGARIIALVLVICFAYLVHISIETKVSASFRSFLTRKLTKA</sequence>
<keyword evidence="1" id="KW-1133">Transmembrane helix</keyword>
<reference evidence="3 4" key="2">
    <citation type="journal article" date="2010" name="J Osaka Dent Univ">
        <title>Isolation and identification of Rothia mucilaginosa from persistent apical periodontitis lesions.</title>
        <authorList>
            <person name="Yamane K."/>
            <person name="Yoshida M."/>
            <person name="Fujihira T."/>
            <person name="Baba T."/>
            <person name="Tsuji N."/>
            <person name="Hayashi H."/>
            <person name="Sugimori C."/>
            <person name="Yamanaka T."/>
            <person name="Mashimo C."/>
            <person name="Nambu T."/>
            <person name="Kawai H."/>
            <person name="Fukushima H."/>
        </authorList>
    </citation>
    <scope>NUCLEOTIDE SEQUENCE [LARGE SCALE GENOMIC DNA]</scope>
    <source>
        <strain evidence="3 4">DY-18</strain>
    </source>
</reference>
<feature type="domain" description="Acyltransferase 3" evidence="2">
    <location>
        <begin position="34"/>
        <end position="345"/>
    </location>
</feature>
<reference evidence="4" key="1">
    <citation type="submission" date="2009-07" db="EMBL/GenBank/DDBJ databases">
        <title>Complete genome sequence of Rothia mucilaginosa DJ.</title>
        <authorList>
            <person name="Yamane K."/>
            <person name="Nambu T."/>
            <person name="Mashimo C."/>
            <person name="Sugimori C."/>
            <person name="Yamanaka T."/>
            <person name="Leung K."/>
            <person name="Fukushima H."/>
        </authorList>
    </citation>
    <scope>NUCLEOTIDE SEQUENCE [LARGE SCALE GENOMIC DNA]</scope>
    <source>
        <strain evidence="4">DY-18</strain>
    </source>
</reference>
<feature type="transmembrane region" description="Helical" evidence="1">
    <location>
        <begin position="268"/>
        <end position="285"/>
    </location>
</feature>
<keyword evidence="3" id="KW-0012">Acyltransferase</keyword>
<feature type="transmembrane region" description="Helical" evidence="1">
    <location>
        <begin position="306"/>
        <end position="322"/>
    </location>
</feature>
<feature type="transmembrane region" description="Helical" evidence="1">
    <location>
        <begin position="328"/>
        <end position="349"/>
    </location>
</feature>
<dbReference type="eggNOG" id="COG1835">
    <property type="taxonomic scope" value="Bacteria"/>
</dbReference>
<feature type="transmembrane region" description="Helical" evidence="1">
    <location>
        <begin position="157"/>
        <end position="177"/>
    </location>
</feature>
<feature type="transmembrane region" description="Helical" evidence="1">
    <location>
        <begin position="245"/>
        <end position="262"/>
    </location>
</feature>
<keyword evidence="1" id="KW-0812">Transmembrane</keyword>
<evidence type="ECO:0000313" key="4">
    <source>
        <dbReference type="Proteomes" id="UP000001883"/>
    </source>
</evidence>
<keyword evidence="3" id="KW-0808">Transferase</keyword>
<dbReference type="InterPro" id="IPR050879">
    <property type="entry name" value="Acyltransferase_3"/>
</dbReference>
<accession>D2NP46</accession>
<dbReference type="EMBL" id="AP011540">
    <property type="protein sequence ID" value="BAI65414.1"/>
    <property type="molecule type" value="Genomic_DNA"/>
</dbReference>
<organism evidence="3 4">
    <name type="scientific">Rothia mucilaginosa (strain DY-18)</name>
    <name type="common">Stomatococcus mucilaginosus</name>
    <dbReference type="NCBI Taxonomy" id="680646"/>
    <lineage>
        <taxon>Bacteria</taxon>
        <taxon>Bacillati</taxon>
        <taxon>Actinomycetota</taxon>
        <taxon>Actinomycetes</taxon>
        <taxon>Micrococcales</taxon>
        <taxon>Micrococcaceae</taxon>
        <taxon>Rothia</taxon>
    </lineage>
</organism>
<evidence type="ECO:0000259" key="2">
    <source>
        <dbReference type="Pfam" id="PF01757"/>
    </source>
</evidence>
<dbReference type="InterPro" id="IPR002656">
    <property type="entry name" value="Acyl_transf_3_dom"/>
</dbReference>
<dbReference type="PANTHER" id="PTHR23028">
    <property type="entry name" value="ACETYLTRANSFERASE"/>
    <property type="match status" value="1"/>
</dbReference>
<dbReference type="GO" id="GO:0016020">
    <property type="term" value="C:membrane"/>
    <property type="evidence" value="ECO:0007669"/>
    <property type="project" value="TreeGrafter"/>
</dbReference>
<dbReference type="Pfam" id="PF01757">
    <property type="entry name" value="Acyl_transf_3"/>
    <property type="match status" value="1"/>
</dbReference>
<gene>
    <name evidence="3" type="ordered locus">RMDY18_15820</name>
</gene>
<feature type="transmembrane region" description="Helical" evidence="1">
    <location>
        <begin position="218"/>
        <end position="238"/>
    </location>
</feature>
<evidence type="ECO:0000313" key="3">
    <source>
        <dbReference type="EMBL" id="BAI65414.1"/>
    </source>
</evidence>
<keyword evidence="1" id="KW-0472">Membrane</keyword>
<feature type="transmembrane region" description="Helical" evidence="1">
    <location>
        <begin position="38"/>
        <end position="56"/>
    </location>
</feature>
<evidence type="ECO:0000256" key="1">
    <source>
        <dbReference type="SAM" id="Phobius"/>
    </source>
</evidence>
<keyword evidence="4" id="KW-1185">Reference proteome</keyword>
<dbReference type="GO" id="GO:0016747">
    <property type="term" value="F:acyltransferase activity, transferring groups other than amino-acyl groups"/>
    <property type="evidence" value="ECO:0007669"/>
    <property type="project" value="InterPro"/>
</dbReference>
<dbReference type="STRING" id="680646.RMDY18_15820"/>
<dbReference type="HOGENOM" id="CLU_005679_2_3_11"/>